<dbReference type="Gene3D" id="3.20.20.210">
    <property type="match status" value="1"/>
</dbReference>
<proteinExistence type="predicted"/>
<comment type="caution">
    <text evidence="2">The sequence shown here is derived from an EMBL/GenBank/DDBJ whole genome shotgun (WGS) entry which is preliminary data.</text>
</comment>
<dbReference type="GO" id="GO:0004853">
    <property type="term" value="F:uroporphyrinogen decarboxylase activity"/>
    <property type="evidence" value="ECO:0007669"/>
    <property type="project" value="InterPro"/>
</dbReference>
<dbReference type="Pfam" id="PF01208">
    <property type="entry name" value="URO-D"/>
    <property type="match status" value="1"/>
</dbReference>
<dbReference type="Proteomes" id="UP001221217">
    <property type="component" value="Unassembled WGS sequence"/>
</dbReference>
<evidence type="ECO:0000259" key="1">
    <source>
        <dbReference type="Pfam" id="PF01208"/>
    </source>
</evidence>
<accession>A0AAJ1MLU7</accession>
<gene>
    <name evidence="2" type="ORF">PQJ61_04745</name>
</gene>
<protein>
    <submittedName>
        <fullName evidence="2">Uroporphyrinogen decarboxylase family protein</fullName>
    </submittedName>
</protein>
<reference evidence="2 3" key="1">
    <citation type="submission" date="2022-12" db="EMBL/GenBank/DDBJ databases">
        <title>Metagenome assembled genome from gulf of manar.</title>
        <authorList>
            <person name="Kohli P."/>
            <person name="Pk S."/>
            <person name="Venkata Ramana C."/>
            <person name="Sasikala C."/>
        </authorList>
    </citation>
    <scope>NUCLEOTIDE SEQUENCE [LARGE SCALE GENOMIC DNA]</scope>
    <source>
        <strain evidence="2">JB008</strain>
    </source>
</reference>
<name>A0AAJ1MLU7_9SPIO</name>
<feature type="domain" description="Uroporphyrinogen decarboxylase (URO-D)" evidence="1">
    <location>
        <begin position="218"/>
        <end position="416"/>
    </location>
</feature>
<organism evidence="2 3">
    <name type="scientific">Candidatus Thalassospirochaeta sargassi</name>
    <dbReference type="NCBI Taxonomy" id="3119039"/>
    <lineage>
        <taxon>Bacteria</taxon>
        <taxon>Pseudomonadati</taxon>
        <taxon>Spirochaetota</taxon>
        <taxon>Spirochaetia</taxon>
        <taxon>Spirochaetales</taxon>
        <taxon>Spirochaetaceae</taxon>
        <taxon>Candidatus Thalassospirochaeta</taxon>
    </lineage>
</organism>
<evidence type="ECO:0000313" key="2">
    <source>
        <dbReference type="EMBL" id="MDC7226055.1"/>
    </source>
</evidence>
<dbReference type="EMBL" id="JAQQAL010000011">
    <property type="protein sequence ID" value="MDC7226055.1"/>
    <property type="molecule type" value="Genomic_DNA"/>
</dbReference>
<evidence type="ECO:0000313" key="3">
    <source>
        <dbReference type="Proteomes" id="UP001221217"/>
    </source>
</evidence>
<sequence>MTSRERVRDAINFKETDRAPFDLGATFVTGLSAFEMKKLRASYGLEEKPVKVFEPLMFLGEVEEDLLDSVGGDFIGIFGPDSLLAYENSNWKNWTAPNGEDFLVGEGFTTSVGDDGMVYLYANSNPNSEPAAHMPPHGFYFDHIYRQKPLGPDHEYNARVDYSDQYAVYTDHELRHFEKCADYAYNNTDKSIIFNCGMGGLGDFFHIPGSWLEAPRGIRNLEDWMMAPYLHPEYVKDYYEMQTEICIKDLELAYQAMGDKVDICYVSGTDFGAQNGPLMTIDAYREFYKPYMIRIMSWIHENTPWKTMNHTCGAVADFIDDFIETGLDILNPVQVSAAGMDPKTLKDKYADKIVFCGGTVNPQTTLAAGTPEEVYDETKKNTEILSAGGGFIGANIHNIQAGTPTENIRALISAVTGK</sequence>
<dbReference type="InterPro" id="IPR000257">
    <property type="entry name" value="Uroporphyrinogen_deCOase"/>
</dbReference>
<dbReference type="AlphaFoldDB" id="A0AAJ1MLU7"/>
<dbReference type="SUPFAM" id="SSF51726">
    <property type="entry name" value="UROD/MetE-like"/>
    <property type="match status" value="1"/>
</dbReference>
<dbReference type="PANTHER" id="PTHR47099:SF1">
    <property type="entry name" value="METHYLCOBAMIDE:COM METHYLTRANSFERASE MTBA"/>
    <property type="match status" value="1"/>
</dbReference>
<dbReference type="PANTHER" id="PTHR47099">
    <property type="entry name" value="METHYLCOBAMIDE:COM METHYLTRANSFERASE MTBA"/>
    <property type="match status" value="1"/>
</dbReference>
<dbReference type="InterPro" id="IPR038071">
    <property type="entry name" value="UROD/MetE-like_sf"/>
</dbReference>
<dbReference type="GO" id="GO:0006779">
    <property type="term" value="P:porphyrin-containing compound biosynthetic process"/>
    <property type="evidence" value="ECO:0007669"/>
    <property type="project" value="InterPro"/>
</dbReference>
<dbReference type="InterPro" id="IPR052024">
    <property type="entry name" value="Methanogen_methyltrans"/>
</dbReference>